<dbReference type="PROSITE" id="PS00211">
    <property type="entry name" value="ABC_TRANSPORTER_1"/>
    <property type="match status" value="1"/>
</dbReference>
<dbReference type="GO" id="GO:0016887">
    <property type="term" value="F:ATP hydrolysis activity"/>
    <property type="evidence" value="ECO:0007669"/>
    <property type="project" value="InterPro"/>
</dbReference>
<sequence>MTDREPLLEVQNLEKYFDQSQGILDTLLGRTPETVKAVDDVTFTLHENESKGVIGESGCGKTTLLMVLLGLIDGTGGSVTFKGRDISTFDKRDWKQFRREVQVIFQNPFDSLDPKMSVRNTLEIPLDVHGIENKEERIKETLEQVELRPPERYIDRFPDQLSGGEKQRVAIARALVLRPDVILADEPVSMLDVSTQAVILKLLARLKEEMDLSIIYISHDLSTVSYICDDINVMYLGRIVETAPTMDILENPKHPYSKALINAIPIPDPNHDRERTTLEGSTPDPIGLGEGCRFRERCPERMDICDRTPAFIQEEGHHVACHLYYDHEEHEAAAKGVEAPSDD</sequence>
<dbReference type="AlphaFoldDB" id="A0A9E7R2N6"/>
<dbReference type="RefSeq" id="WP_260593462.1">
    <property type="nucleotide sequence ID" value="NZ_CP104003.1"/>
</dbReference>
<dbReference type="GeneID" id="74944810"/>
<evidence type="ECO:0000256" key="3">
    <source>
        <dbReference type="ARBA" id="ARBA00022840"/>
    </source>
</evidence>
<dbReference type="InterPro" id="IPR027417">
    <property type="entry name" value="P-loop_NTPase"/>
</dbReference>
<dbReference type="GO" id="GO:0015833">
    <property type="term" value="P:peptide transport"/>
    <property type="evidence" value="ECO:0007669"/>
    <property type="project" value="InterPro"/>
</dbReference>
<accession>A0A9E7R2N6</accession>
<dbReference type="SUPFAM" id="SSF52540">
    <property type="entry name" value="P-loop containing nucleoside triphosphate hydrolases"/>
    <property type="match status" value="1"/>
</dbReference>
<organism evidence="5 6">
    <name type="scientific">Salinirubellus salinus</name>
    <dbReference type="NCBI Taxonomy" id="1364945"/>
    <lineage>
        <taxon>Archaea</taxon>
        <taxon>Methanobacteriati</taxon>
        <taxon>Methanobacteriota</taxon>
        <taxon>Stenosarchaea group</taxon>
        <taxon>Halobacteria</taxon>
        <taxon>Halobacteriales</taxon>
        <taxon>Natronomonadaceae</taxon>
        <taxon>Salinirubellus</taxon>
    </lineage>
</organism>
<dbReference type="InterPro" id="IPR003439">
    <property type="entry name" value="ABC_transporter-like_ATP-bd"/>
</dbReference>
<keyword evidence="3 5" id="KW-0067">ATP-binding</keyword>
<keyword evidence="6" id="KW-1185">Reference proteome</keyword>
<dbReference type="SMART" id="SM00382">
    <property type="entry name" value="AAA"/>
    <property type="match status" value="1"/>
</dbReference>
<dbReference type="InterPro" id="IPR013563">
    <property type="entry name" value="Oligopep_ABC_C"/>
</dbReference>
<dbReference type="NCBIfam" id="TIGR01727">
    <property type="entry name" value="oligo_HPY"/>
    <property type="match status" value="1"/>
</dbReference>
<protein>
    <submittedName>
        <fullName evidence="5">ABC transporter ATP-binding protein</fullName>
    </submittedName>
</protein>
<dbReference type="InterPro" id="IPR003593">
    <property type="entry name" value="AAA+_ATPase"/>
</dbReference>
<evidence type="ECO:0000259" key="4">
    <source>
        <dbReference type="PROSITE" id="PS50893"/>
    </source>
</evidence>
<evidence type="ECO:0000256" key="1">
    <source>
        <dbReference type="ARBA" id="ARBA00022448"/>
    </source>
</evidence>
<keyword evidence="2" id="KW-0547">Nucleotide-binding</keyword>
<dbReference type="Pfam" id="PF00005">
    <property type="entry name" value="ABC_tran"/>
    <property type="match status" value="1"/>
</dbReference>
<dbReference type="Pfam" id="PF08352">
    <property type="entry name" value="oligo_HPY"/>
    <property type="match status" value="1"/>
</dbReference>
<dbReference type="InterPro" id="IPR017871">
    <property type="entry name" value="ABC_transporter-like_CS"/>
</dbReference>
<dbReference type="PANTHER" id="PTHR43776:SF8">
    <property type="entry name" value="ABC TRANSPORTER, ATP-BINDING PROTEIN"/>
    <property type="match status" value="1"/>
</dbReference>
<name>A0A9E7R2N6_9EURY</name>
<dbReference type="Proteomes" id="UP001057580">
    <property type="component" value="Chromosome"/>
</dbReference>
<proteinExistence type="predicted"/>
<evidence type="ECO:0000313" key="6">
    <source>
        <dbReference type="Proteomes" id="UP001057580"/>
    </source>
</evidence>
<evidence type="ECO:0000313" key="5">
    <source>
        <dbReference type="EMBL" id="UWM54442.1"/>
    </source>
</evidence>
<dbReference type="CDD" id="cd03257">
    <property type="entry name" value="ABC_NikE_OppD_transporters"/>
    <property type="match status" value="1"/>
</dbReference>
<dbReference type="InterPro" id="IPR050319">
    <property type="entry name" value="ABC_transp_ATP-bind"/>
</dbReference>
<evidence type="ECO:0000256" key="2">
    <source>
        <dbReference type="ARBA" id="ARBA00022741"/>
    </source>
</evidence>
<dbReference type="FunFam" id="3.40.50.300:FF:000016">
    <property type="entry name" value="Oligopeptide ABC transporter ATP-binding component"/>
    <property type="match status" value="1"/>
</dbReference>
<dbReference type="GO" id="GO:0055085">
    <property type="term" value="P:transmembrane transport"/>
    <property type="evidence" value="ECO:0007669"/>
    <property type="project" value="UniProtKB-ARBA"/>
</dbReference>
<dbReference type="PANTHER" id="PTHR43776">
    <property type="entry name" value="TRANSPORT ATP-BINDING PROTEIN"/>
    <property type="match status" value="1"/>
</dbReference>
<dbReference type="EMBL" id="CP104003">
    <property type="protein sequence ID" value="UWM54442.1"/>
    <property type="molecule type" value="Genomic_DNA"/>
</dbReference>
<feature type="domain" description="ABC transporter" evidence="4">
    <location>
        <begin position="8"/>
        <end position="261"/>
    </location>
</feature>
<dbReference type="GO" id="GO:0005524">
    <property type="term" value="F:ATP binding"/>
    <property type="evidence" value="ECO:0007669"/>
    <property type="project" value="UniProtKB-KW"/>
</dbReference>
<dbReference type="PROSITE" id="PS50893">
    <property type="entry name" value="ABC_TRANSPORTER_2"/>
    <property type="match status" value="1"/>
</dbReference>
<dbReference type="Gene3D" id="3.40.50.300">
    <property type="entry name" value="P-loop containing nucleotide triphosphate hydrolases"/>
    <property type="match status" value="1"/>
</dbReference>
<reference evidence="5" key="1">
    <citation type="submission" date="2022-09" db="EMBL/GenBank/DDBJ databases">
        <title>Diverse halophilic archaea isolated from saline environments.</title>
        <authorList>
            <person name="Cui H.-L."/>
        </authorList>
    </citation>
    <scope>NUCLEOTIDE SEQUENCE</scope>
    <source>
        <strain evidence="5">ZS-35-S2</strain>
    </source>
</reference>
<gene>
    <name evidence="5" type="ORF">N0B31_20270</name>
</gene>
<keyword evidence="1" id="KW-0813">Transport</keyword>
<dbReference type="KEGG" id="ssai:N0B31_20270"/>